<dbReference type="Gene3D" id="2.20.70.70">
    <property type="match status" value="1"/>
</dbReference>
<dbReference type="InterPro" id="IPR001460">
    <property type="entry name" value="PCN-bd_Tpept"/>
</dbReference>
<dbReference type="InterPro" id="IPR012338">
    <property type="entry name" value="Beta-lactam/transpept-like"/>
</dbReference>
<evidence type="ECO:0000256" key="5">
    <source>
        <dbReference type="ARBA" id="ARBA00022692"/>
    </source>
</evidence>
<dbReference type="SUPFAM" id="SSF54184">
    <property type="entry name" value="Penicillin-binding protein 2x (pbp-2x), c-terminal domain"/>
    <property type="match status" value="2"/>
</dbReference>
<keyword evidence="12" id="KW-0131">Cell cycle</keyword>
<dbReference type="SUPFAM" id="SSF56519">
    <property type="entry name" value="Penicillin binding protein dimerisation domain"/>
    <property type="match status" value="1"/>
</dbReference>
<evidence type="ECO:0000313" key="17">
    <source>
        <dbReference type="EMBL" id="OEH81861.1"/>
    </source>
</evidence>
<evidence type="ECO:0000256" key="8">
    <source>
        <dbReference type="ARBA" id="ARBA00022984"/>
    </source>
</evidence>
<accession>A0A1E5KVF8</accession>
<keyword evidence="5 15" id="KW-0812">Transmembrane</keyword>
<dbReference type="InterPro" id="IPR050515">
    <property type="entry name" value="Beta-lactam/transpept"/>
</dbReference>
<dbReference type="InterPro" id="IPR005311">
    <property type="entry name" value="PBP_dimer"/>
</dbReference>
<evidence type="ECO:0000256" key="1">
    <source>
        <dbReference type="ARBA" id="ARBA00004162"/>
    </source>
</evidence>
<evidence type="ECO:0000256" key="14">
    <source>
        <dbReference type="ARBA" id="ARBA00055980"/>
    </source>
</evidence>
<evidence type="ECO:0000313" key="18">
    <source>
        <dbReference type="Proteomes" id="UP000095256"/>
    </source>
</evidence>
<keyword evidence="7" id="KW-0133">Cell shape</keyword>
<dbReference type="InterPro" id="IPR036138">
    <property type="entry name" value="PBP_dimer_sf"/>
</dbReference>
<dbReference type="GO" id="GO:0008658">
    <property type="term" value="F:penicillin binding"/>
    <property type="evidence" value="ECO:0007669"/>
    <property type="project" value="InterPro"/>
</dbReference>
<evidence type="ECO:0000256" key="6">
    <source>
        <dbReference type="ARBA" id="ARBA00022737"/>
    </source>
</evidence>
<feature type="transmembrane region" description="Helical" evidence="15">
    <location>
        <begin position="25"/>
        <end position="49"/>
    </location>
</feature>
<dbReference type="CDD" id="cd06575">
    <property type="entry name" value="PASTA_Pbp2x-like_2"/>
    <property type="match status" value="1"/>
</dbReference>
<dbReference type="GO" id="GO:0046677">
    <property type="term" value="P:response to antibiotic"/>
    <property type="evidence" value="ECO:0007669"/>
    <property type="project" value="UniProtKB-KW"/>
</dbReference>
<evidence type="ECO:0000256" key="11">
    <source>
        <dbReference type="ARBA" id="ARBA00023251"/>
    </source>
</evidence>
<evidence type="ECO:0000256" key="7">
    <source>
        <dbReference type="ARBA" id="ARBA00022960"/>
    </source>
</evidence>
<keyword evidence="11" id="KW-0046">Antibiotic resistance</keyword>
<evidence type="ECO:0000256" key="2">
    <source>
        <dbReference type="ARBA" id="ARBA00007171"/>
    </source>
</evidence>
<dbReference type="OrthoDB" id="9804124at2"/>
<dbReference type="EMBL" id="MIEK01000034">
    <property type="protein sequence ID" value="OEH81861.1"/>
    <property type="molecule type" value="Genomic_DNA"/>
</dbReference>
<dbReference type="PANTHER" id="PTHR30627:SF26">
    <property type="entry name" value="PENICILLIN-BINDING PROTEIN 2B"/>
    <property type="match status" value="1"/>
</dbReference>
<sequence length="747" mass="82097">MTIKDKIKKNIKKKNLNPMNNRKKVGIILFATSIGLFFLFAFRLTYIVATGEVAGTKLKEKTAELYEGNRLVKAKRGAILDRNGNPIAEDATSFSVFAVLSDTYVDGKGKKLYAQQKDFSTIATVLEKYIGLPKAEGLTFLNNGINEDGSTKYQVEFGSKGKNITLEAKQNIEKELKENKIEGIKFDDHPARIYPNGVFSSHFIGYTEATNKDNKNTEDQKLVGKMGLEEVYNKTLAGQDGRIYYEKDSYGNPLPGTVAEEQKAVDGQDIYTTLDNRLQSKMESGMDAIVEQYKPENLGAMLMNAKTGEILAMGQRPSFNPETKAGLADVKPPEEPLWRNILVEDKFEPGSTMKIFTAAAAMQEGMFDPNATFVSGRIKIADRWVKDHDEGAKGILTYRQALSWSSNVGMVHLEQRMGDAKWNDYLKKFKFGESTNSGLLNESAGSLPTENIVDRAMSAFGQAVSVTHFQMMQAYTAVANNGTMVKPQFINKIVDKNTGAEKITQPEVVGNPISPEVASTLRSYLVDTIEDENYGIAHGVYEVPGYHIAAKTGTAEITGTSGYMEGATDYTYSVVEMIPAEDPEYILYVTLKKPEQYDRNAIAVLANPLLKLAMDIKDTDTGQAQVEPVAENITVADYRNLEVEAAKAAIQEANLEPIVIGQGQVVKKQSTKAGEVLLAKQKLLLLTDGEKIMPDVTGWSKSDLLKLGKFLNVNTEFTGEGYVTAQSIAPGEKITGKTITFTLAGAE</sequence>
<dbReference type="GO" id="GO:0051301">
    <property type="term" value="P:cell division"/>
    <property type="evidence" value="ECO:0007669"/>
    <property type="project" value="UniProtKB-KW"/>
</dbReference>
<keyword evidence="8" id="KW-0573">Peptidoglycan synthesis</keyword>
<comment type="similarity">
    <text evidence="2">Belongs to the transpeptidase family.</text>
</comment>
<comment type="subcellular location">
    <subcellularLocation>
        <location evidence="1">Cell membrane</location>
        <topology evidence="1">Single-pass membrane protein</topology>
    </subcellularLocation>
</comment>
<evidence type="ECO:0000256" key="10">
    <source>
        <dbReference type="ARBA" id="ARBA00023136"/>
    </source>
</evidence>
<dbReference type="SMART" id="SM00740">
    <property type="entry name" value="PASTA"/>
    <property type="match status" value="2"/>
</dbReference>
<keyword evidence="13" id="KW-0961">Cell wall biogenesis/degradation</keyword>
<keyword evidence="10 15" id="KW-0472">Membrane</keyword>
<evidence type="ECO:0000256" key="15">
    <source>
        <dbReference type="SAM" id="Phobius"/>
    </source>
</evidence>
<reference evidence="17 18" key="1">
    <citation type="submission" date="2016-09" db="EMBL/GenBank/DDBJ databases">
        <authorList>
            <person name="Capua I."/>
            <person name="De Benedictis P."/>
            <person name="Joannis T."/>
            <person name="Lombin L.H."/>
            <person name="Cattoli G."/>
        </authorList>
    </citation>
    <scope>NUCLEOTIDE SEQUENCE [LARGE SCALE GENOMIC DNA]</scope>
    <source>
        <strain evidence="17 18">LMG 25899</strain>
    </source>
</reference>
<dbReference type="STRING" id="762845.BCR26_03655"/>
<dbReference type="Pfam" id="PF00905">
    <property type="entry name" value="Transpeptidase"/>
    <property type="match status" value="1"/>
</dbReference>
<dbReference type="SUPFAM" id="SSF56601">
    <property type="entry name" value="beta-lactamase/transpeptidase-like"/>
    <property type="match status" value="1"/>
</dbReference>
<keyword evidence="4 17" id="KW-0132">Cell division</keyword>
<keyword evidence="3" id="KW-1003">Cell membrane</keyword>
<dbReference type="Proteomes" id="UP000095256">
    <property type="component" value="Unassembled WGS sequence"/>
</dbReference>
<comment type="function">
    <text evidence="14">A transpeptidase that forms peptide cross-links between adjacent glycan strands in cell wall peptidoglycan (PG). Part of the divisome machinery that synthesizes the septal cross wall. Beta-lactams inactivate the PBPs by acylating an essential serine residue in the active site of these proteins.</text>
</comment>
<dbReference type="Gene3D" id="3.30.70.2110">
    <property type="match status" value="1"/>
</dbReference>
<evidence type="ECO:0000256" key="12">
    <source>
        <dbReference type="ARBA" id="ARBA00023306"/>
    </source>
</evidence>
<dbReference type="CDD" id="cd06576">
    <property type="entry name" value="PASTA_Pbp2x-like_1"/>
    <property type="match status" value="1"/>
</dbReference>
<dbReference type="Gene3D" id="3.90.1310.10">
    <property type="entry name" value="Penicillin-binding protein 2a (Domain 2)"/>
    <property type="match status" value="1"/>
</dbReference>
<dbReference type="Gene3D" id="3.40.710.10">
    <property type="entry name" value="DD-peptidase/beta-lactamase superfamily"/>
    <property type="match status" value="1"/>
</dbReference>
<name>A0A1E5KVF8_9ENTE</name>
<dbReference type="Pfam" id="PF03717">
    <property type="entry name" value="PBP_dimer"/>
    <property type="match status" value="1"/>
</dbReference>
<dbReference type="FunFam" id="3.40.710.10:FF:000095">
    <property type="entry name" value="Penicillin-binding protein 2x"/>
    <property type="match status" value="1"/>
</dbReference>
<evidence type="ECO:0000256" key="4">
    <source>
        <dbReference type="ARBA" id="ARBA00022618"/>
    </source>
</evidence>
<evidence type="ECO:0000256" key="13">
    <source>
        <dbReference type="ARBA" id="ARBA00023316"/>
    </source>
</evidence>
<proteinExistence type="inferred from homology"/>
<feature type="domain" description="PASTA" evidence="16">
    <location>
        <begin position="629"/>
        <end position="688"/>
    </location>
</feature>
<evidence type="ECO:0000256" key="9">
    <source>
        <dbReference type="ARBA" id="ARBA00022989"/>
    </source>
</evidence>
<dbReference type="GO" id="GO:0009252">
    <property type="term" value="P:peptidoglycan biosynthetic process"/>
    <property type="evidence" value="ECO:0007669"/>
    <property type="project" value="UniProtKB-KW"/>
</dbReference>
<evidence type="ECO:0000259" key="16">
    <source>
        <dbReference type="PROSITE" id="PS51178"/>
    </source>
</evidence>
<organism evidence="17 18">
    <name type="scientific">Enterococcus rivorum</name>
    <dbReference type="NCBI Taxonomy" id="762845"/>
    <lineage>
        <taxon>Bacteria</taxon>
        <taxon>Bacillati</taxon>
        <taxon>Bacillota</taxon>
        <taxon>Bacilli</taxon>
        <taxon>Lactobacillales</taxon>
        <taxon>Enterococcaceae</taxon>
        <taxon>Enterococcus</taxon>
    </lineage>
</organism>
<protein>
    <submittedName>
        <fullName evidence="17">Cell division protein FtsI</fullName>
    </submittedName>
</protein>
<dbReference type="PROSITE" id="PS51178">
    <property type="entry name" value="PASTA"/>
    <property type="match status" value="2"/>
</dbReference>
<gene>
    <name evidence="17" type="ORF">BCR26_03655</name>
</gene>
<feature type="domain" description="PASTA" evidence="16">
    <location>
        <begin position="689"/>
        <end position="745"/>
    </location>
</feature>
<dbReference type="GO" id="GO:0005886">
    <property type="term" value="C:plasma membrane"/>
    <property type="evidence" value="ECO:0007669"/>
    <property type="project" value="UniProtKB-SubCell"/>
</dbReference>
<keyword evidence="9 15" id="KW-1133">Transmembrane helix</keyword>
<dbReference type="RefSeq" id="WP_069699183.1">
    <property type="nucleotide sequence ID" value="NZ_JAGGMA010000007.1"/>
</dbReference>
<dbReference type="GO" id="GO:0071555">
    <property type="term" value="P:cell wall organization"/>
    <property type="evidence" value="ECO:0007669"/>
    <property type="project" value="UniProtKB-KW"/>
</dbReference>
<evidence type="ECO:0000256" key="3">
    <source>
        <dbReference type="ARBA" id="ARBA00022475"/>
    </source>
</evidence>
<comment type="caution">
    <text evidence="17">The sequence shown here is derived from an EMBL/GenBank/DDBJ whole genome shotgun (WGS) entry which is preliminary data.</text>
</comment>
<dbReference type="PANTHER" id="PTHR30627">
    <property type="entry name" value="PEPTIDOGLYCAN D,D-TRANSPEPTIDASE"/>
    <property type="match status" value="1"/>
</dbReference>
<dbReference type="GO" id="GO:0008360">
    <property type="term" value="P:regulation of cell shape"/>
    <property type="evidence" value="ECO:0007669"/>
    <property type="project" value="UniProtKB-KW"/>
</dbReference>
<dbReference type="Pfam" id="PF03793">
    <property type="entry name" value="PASTA"/>
    <property type="match status" value="2"/>
</dbReference>
<dbReference type="AlphaFoldDB" id="A0A1E5KVF8"/>
<keyword evidence="18" id="KW-1185">Reference proteome</keyword>
<keyword evidence="6" id="KW-0677">Repeat</keyword>
<dbReference type="InterPro" id="IPR005543">
    <property type="entry name" value="PASTA_dom"/>
</dbReference>